<evidence type="ECO:0000313" key="2">
    <source>
        <dbReference type="EMBL" id="RJF74477.1"/>
    </source>
</evidence>
<proteinExistence type="predicted"/>
<comment type="caution">
    <text evidence="2">The sequence shown here is derived from an EMBL/GenBank/DDBJ whole genome shotgun (WGS) entry which is preliminary data.</text>
</comment>
<name>A0A418VEE4_9DEIO</name>
<keyword evidence="1" id="KW-0812">Transmembrane</keyword>
<feature type="transmembrane region" description="Helical" evidence="1">
    <location>
        <begin position="20"/>
        <end position="42"/>
    </location>
</feature>
<feature type="transmembrane region" description="Helical" evidence="1">
    <location>
        <begin position="63"/>
        <end position="83"/>
    </location>
</feature>
<dbReference type="AlphaFoldDB" id="A0A418VEE4"/>
<dbReference type="Proteomes" id="UP000286287">
    <property type="component" value="Unassembled WGS sequence"/>
</dbReference>
<keyword evidence="3" id="KW-1185">Reference proteome</keyword>
<reference evidence="2 3" key="1">
    <citation type="submission" date="2018-09" db="EMBL/GenBank/DDBJ databases">
        <authorList>
            <person name="Zhu H."/>
        </authorList>
    </citation>
    <scope>NUCLEOTIDE SEQUENCE [LARGE SCALE GENOMIC DNA]</scope>
    <source>
        <strain evidence="2 3">K2S05-167</strain>
    </source>
</reference>
<organism evidence="2 3">
    <name type="scientific">Deinococcus cavernae</name>
    <dbReference type="NCBI Taxonomy" id="2320857"/>
    <lineage>
        <taxon>Bacteria</taxon>
        <taxon>Thermotogati</taxon>
        <taxon>Deinococcota</taxon>
        <taxon>Deinococci</taxon>
        <taxon>Deinococcales</taxon>
        <taxon>Deinococcaceae</taxon>
        <taxon>Deinococcus</taxon>
    </lineage>
</organism>
<sequence length="135" mass="15653">MFEAFVSWWLGTLYDKNVLIVVRVVVGVLGLLSASAAFRNAWHPLETERTWTTKDTCRFRWINWAKALSLTLAAAYFWVAAFIEGDRVGSPNRLLIGNTTFALVFLFSWMDTLFWRSHYRNKRKALEIEAKTCRG</sequence>
<keyword evidence="1" id="KW-1133">Transmembrane helix</keyword>
<dbReference type="EMBL" id="QYUJ01000010">
    <property type="protein sequence ID" value="RJF74477.1"/>
    <property type="molecule type" value="Genomic_DNA"/>
</dbReference>
<keyword evidence="1" id="KW-0472">Membrane</keyword>
<dbReference type="RefSeq" id="WP_119761436.1">
    <property type="nucleotide sequence ID" value="NZ_QYUJ01000010.1"/>
</dbReference>
<gene>
    <name evidence="2" type="ORF">D3875_04140</name>
</gene>
<evidence type="ECO:0000313" key="3">
    <source>
        <dbReference type="Proteomes" id="UP000286287"/>
    </source>
</evidence>
<protein>
    <submittedName>
        <fullName evidence="2">Uncharacterized protein</fullName>
    </submittedName>
</protein>
<accession>A0A418VEE4</accession>
<feature type="transmembrane region" description="Helical" evidence="1">
    <location>
        <begin position="95"/>
        <end position="115"/>
    </location>
</feature>
<evidence type="ECO:0000256" key="1">
    <source>
        <dbReference type="SAM" id="Phobius"/>
    </source>
</evidence>